<keyword evidence="1" id="KW-1133">Transmembrane helix</keyword>
<feature type="transmembrane region" description="Helical" evidence="1">
    <location>
        <begin position="26"/>
        <end position="45"/>
    </location>
</feature>
<evidence type="ECO:0000313" key="2">
    <source>
        <dbReference type="EMBL" id="GAN38043.1"/>
    </source>
</evidence>
<gene>
    <name evidence="2" type="ORF">LC0644_2632</name>
</gene>
<comment type="caution">
    <text evidence="2">The sequence shown here is derived from an EMBL/GenBank/DDBJ whole genome shotgun (WGS) entry which is preliminary data.</text>
</comment>
<protein>
    <submittedName>
        <fullName evidence="2">PTS system protein</fullName>
    </submittedName>
</protein>
<dbReference type="RefSeq" id="WP_003563330.1">
    <property type="nucleotide sequence ID" value="NZ_BAYM01000390.1"/>
</dbReference>
<accession>A0A0C9QHW5</accession>
<feature type="transmembrane region" description="Helical" evidence="1">
    <location>
        <begin position="51"/>
        <end position="72"/>
    </location>
</feature>
<proteinExistence type="predicted"/>
<dbReference type="AlphaFoldDB" id="A0A0C9QHW5"/>
<keyword evidence="1" id="KW-0812">Transmembrane</keyword>
<evidence type="ECO:0000256" key="1">
    <source>
        <dbReference type="SAM" id="Phobius"/>
    </source>
</evidence>
<dbReference type="EMBL" id="BAYM01000390">
    <property type="protein sequence ID" value="GAN38043.1"/>
    <property type="molecule type" value="Genomic_DNA"/>
</dbReference>
<evidence type="ECO:0000313" key="3">
    <source>
        <dbReference type="Proteomes" id="UP000032552"/>
    </source>
</evidence>
<reference evidence="3" key="1">
    <citation type="submission" date="2014-05" db="EMBL/GenBank/DDBJ databases">
        <title>Whole genome sequencing of Lactobacillus casei NRIC0644.</title>
        <authorList>
            <person name="Atarashi H."/>
            <person name="Yoshida Y."/>
            <person name="Fujimura S."/>
            <person name="Tanaka N."/>
            <person name="Shiwa Y."/>
            <person name="Yoshikawa H."/>
            <person name="Okada S."/>
            <person name="Nakagawa J."/>
        </authorList>
    </citation>
    <scope>NUCLEOTIDE SEQUENCE [LARGE SCALE GENOMIC DNA]</scope>
    <source>
        <strain evidence="3">NRIC0644</strain>
    </source>
</reference>
<organism evidence="2 3">
    <name type="scientific">Lacticaseibacillus paracasei NRIC 0644</name>
    <dbReference type="NCBI Taxonomy" id="1435038"/>
    <lineage>
        <taxon>Bacteria</taxon>
        <taxon>Bacillati</taxon>
        <taxon>Bacillota</taxon>
        <taxon>Bacilli</taxon>
        <taxon>Lactobacillales</taxon>
        <taxon>Lactobacillaceae</taxon>
        <taxon>Lacticaseibacillus</taxon>
    </lineage>
</organism>
<sequence length="110" mass="12655">MTIDEMTKGYEKEVAYQKHMLKNLGYWFQLCTILSGVGIVLIYFFHGKTLWLNIVGIVLLVLGALGMLMFGYSGWKGQQNVRAVVDDYDKKIKYFQKKVRQQTGITPKAK</sequence>
<name>A0A0C9QHW5_LACPA</name>
<dbReference type="Proteomes" id="UP000032552">
    <property type="component" value="Unassembled WGS sequence"/>
</dbReference>
<dbReference type="GeneID" id="57089128"/>
<keyword evidence="1" id="KW-0472">Membrane</keyword>